<proteinExistence type="predicted"/>
<keyword evidence="2" id="KW-0812">Transmembrane</keyword>
<sequence length="122" mass="13277">MDEPSRVVDVVLMQGFAGFMWLLSLALIVFSGFALFDAATRREDAYRAADKQTKPFWLIILAVAFVVNLIFDIMSFLPVIGLIATIVYMVDVRPALRGLSGGGRPSRGSSSDGPYGPYNGGR</sequence>
<reference evidence="3" key="1">
    <citation type="submission" date="2024-06" db="EMBL/GenBank/DDBJ databases">
        <authorList>
            <consortium name="consrtm"/>
            <person name="Uemura M."/>
            <person name="Terahara T."/>
        </authorList>
    </citation>
    <scope>NUCLEOTIDE SEQUENCE</scope>
    <source>
        <strain evidence="3">KM77-8</strain>
    </source>
</reference>
<dbReference type="InterPro" id="IPR019662">
    <property type="entry name" value="DUF2516"/>
</dbReference>
<feature type="transmembrane region" description="Helical" evidence="2">
    <location>
        <begin position="57"/>
        <end position="90"/>
    </location>
</feature>
<reference evidence="3" key="2">
    <citation type="submission" date="2024-07" db="EMBL/GenBank/DDBJ databases">
        <title>Streptomyces haneummycinica sp. nov., a new antibiotic-producing actinobacterium isolated from marine sediment.</title>
        <authorList>
            <person name="Uemura M."/>
            <person name="Hamada M."/>
            <person name="Hirano S."/>
            <person name="Kobayashi K."/>
            <person name="Ohshiro T."/>
            <person name="Kobayashi T."/>
            <person name="Terahara T."/>
        </authorList>
    </citation>
    <scope>NUCLEOTIDE SEQUENCE</scope>
    <source>
        <strain evidence="3">KM77-8</strain>
    </source>
</reference>
<feature type="region of interest" description="Disordered" evidence="1">
    <location>
        <begin position="98"/>
        <end position="122"/>
    </location>
</feature>
<evidence type="ECO:0000313" key="3">
    <source>
        <dbReference type="EMBL" id="BFO22677.1"/>
    </source>
</evidence>
<name>A0AAT9I000_9ACTN</name>
<accession>A0AAT9I000</accession>
<evidence type="ECO:0000256" key="2">
    <source>
        <dbReference type="SAM" id="Phobius"/>
    </source>
</evidence>
<evidence type="ECO:0000256" key="1">
    <source>
        <dbReference type="SAM" id="MobiDB-lite"/>
    </source>
</evidence>
<keyword evidence="2" id="KW-1133">Transmembrane helix</keyword>
<gene>
    <name evidence="3" type="ORF">SHKM778_90650</name>
</gene>
<dbReference type="AlphaFoldDB" id="A0AAT9I000"/>
<dbReference type="Pfam" id="PF10724">
    <property type="entry name" value="DUF2516"/>
    <property type="match status" value="1"/>
</dbReference>
<organism evidence="3">
    <name type="scientific">Streptomyces haneummycinicus</name>
    <dbReference type="NCBI Taxonomy" id="3074435"/>
    <lineage>
        <taxon>Bacteria</taxon>
        <taxon>Bacillati</taxon>
        <taxon>Actinomycetota</taxon>
        <taxon>Actinomycetes</taxon>
        <taxon>Kitasatosporales</taxon>
        <taxon>Streptomycetaceae</taxon>
        <taxon>Streptomyces</taxon>
    </lineage>
</organism>
<feature type="transmembrane region" description="Helical" evidence="2">
    <location>
        <begin position="12"/>
        <end position="36"/>
    </location>
</feature>
<dbReference type="EMBL" id="AP035768">
    <property type="protein sequence ID" value="BFO22677.1"/>
    <property type="molecule type" value="Genomic_DNA"/>
</dbReference>
<protein>
    <submittedName>
        <fullName evidence="3">DUF2516 family protein</fullName>
    </submittedName>
</protein>
<keyword evidence="2" id="KW-0472">Membrane</keyword>
<feature type="compositionally biased region" description="Low complexity" evidence="1">
    <location>
        <begin position="106"/>
        <end position="122"/>
    </location>
</feature>